<dbReference type="RefSeq" id="XP_018067154.1">
    <property type="nucleotide sequence ID" value="XM_018205726.1"/>
</dbReference>
<dbReference type="Gene3D" id="3.40.50.1820">
    <property type="entry name" value="alpha/beta hydrolase"/>
    <property type="match status" value="1"/>
</dbReference>
<dbReference type="SUPFAM" id="SSF53474">
    <property type="entry name" value="alpha/beta-Hydrolases"/>
    <property type="match status" value="1"/>
</dbReference>
<gene>
    <name evidence="3" type="ORF">LY89DRAFT_194452</name>
</gene>
<dbReference type="GeneID" id="28815452"/>
<accession>A0A194WYN0</accession>
<dbReference type="InterPro" id="IPR000073">
    <property type="entry name" value="AB_hydrolase_1"/>
</dbReference>
<dbReference type="Pfam" id="PF12697">
    <property type="entry name" value="Abhydrolase_6"/>
    <property type="match status" value="1"/>
</dbReference>
<reference evidence="3 4" key="1">
    <citation type="submission" date="2015-10" db="EMBL/GenBank/DDBJ databases">
        <title>Full genome of DAOMC 229536 Phialocephala scopiformis, a fungal endophyte of spruce producing the potent anti-insectan compound rugulosin.</title>
        <authorList>
            <consortium name="DOE Joint Genome Institute"/>
            <person name="Walker A.K."/>
            <person name="Frasz S.L."/>
            <person name="Seifert K.A."/>
            <person name="Miller J.D."/>
            <person name="Mondo S.J."/>
            <person name="Labutti K."/>
            <person name="Lipzen A."/>
            <person name="Dockter R."/>
            <person name="Kennedy M."/>
            <person name="Grigoriev I.V."/>
            <person name="Spatafora J.W."/>
        </authorList>
    </citation>
    <scope>NUCLEOTIDE SEQUENCE [LARGE SCALE GENOMIC DNA]</scope>
    <source>
        <strain evidence="3 4">CBS 120377</strain>
    </source>
</reference>
<dbReference type="ESTHER" id="9helo-a0a194wyn0">
    <property type="family name" value="Thiohydrolase"/>
</dbReference>
<dbReference type="AlphaFoldDB" id="A0A194WYN0"/>
<proteinExistence type="inferred from homology"/>
<feature type="domain" description="AB hydrolase-1" evidence="2">
    <location>
        <begin position="14"/>
        <end position="233"/>
    </location>
</feature>
<evidence type="ECO:0000313" key="4">
    <source>
        <dbReference type="Proteomes" id="UP000070700"/>
    </source>
</evidence>
<dbReference type="EMBL" id="KQ947423">
    <property type="protein sequence ID" value="KUJ12799.1"/>
    <property type="molecule type" value="Genomic_DNA"/>
</dbReference>
<protein>
    <submittedName>
        <fullName evidence="3">Alpha/beta-hydrolase</fullName>
    </submittedName>
</protein>
<evidence type="ECO:0000259" key="2">
    <source>
        <dbReference type="Pfam" id="PF12697"/>
    </source>
</evidence>
<organism evidence="3 4">
    <name type="scientific">Mollisia scopiformis</name>
    <name type="common">Conifer needle endophyte fungus</name>
    <name type="synonym">Phialocephala scopiformis</name>
    <dbReference type="NCBI Taxonomy" id="149040"/>
    <lineage>
        <taxon>Eukaryota</taxon>
        <taxon>Fungi</taxon>
        <taxon>Dikarya</taxon>
        <taxon>Ascomycota</taxon>
        <taxon>Pezizomycotina</taxon>
        <taxon>Leotiomycetes</taxon>
        <taxon>Helotiales</taxon>
        <taxon>Mollisiaceae</taxon>
        <taxon>Mollisia</taxon>
    </lineage>
</organism>
<keyword evidence="4" id="KW-1185">Reference proteome</keyword>
<dbReference type="GO" id="GO:0016787">
    <property type="term" value="F:hydrolase activity"/>
    <property type="evidence" value="ECO:0007669"/>
    <property type="project" value="UniProtKB-KW"/>
</dbReference>
<keyword evidence="3" id="KW-0378">Hydrolase</keyword>
<dbReference type="InterPro" id="IPR029058">
    <property type="entry name" value="AB_hydrolase_fold"/>
</dbReference>
<dbReference type="Proteomes" id="UP000070700">
    <property type="component" value="Unassembled WGS sequence"/>
</dbReference>
<dbReference type="PANTHER" id="PTHR47751">
    <property type="entry name" value="SUPERFAMILY HYDROLASE, PUTATIVE (AFU_ORTHOLOGUE AFUA_2G16580)-RELATED"/>
    <property type="match status" value="1"/>
</dbReference>
<dbReference type="InParanoid" id="A0A194WYN0"/>
<name>A0A194WYN0_MOLSC</name>
<dbReference type="OrthoDB" id="2498029at2759"/>
<dbReference type="PANTHER" id="PTHR47751:SF2">
    <property type="entry name" value="DLTD N-TERMINAL DOMAIN PROTEIN (AFU_ORTHOLOGUE AFUA_8G00380)-RELATED"/>
    <property type="match status" value="1"/>
</dbReference>
<comment type="similarity">
    <text evidence="1">Belongs to the polyketide transferase af380 family.</text>
</comment>
<sequence>MFVPQVAEQFQLLGVTALIFDPRSTGASDGIPRNEIDPMKQVEDYSDAHNFLSTLTIVDSKAIGFWGMSFSAAVSLCAAALDKRAKFIIAVCPLLSFGYSKERLLKVLAKAMQDRASQKKGNSPFYLPMLNDKGENPAGFGMGMDEEVFDHITSAMEWVPSFENRTTIQSYFKMVMWQPSGLMQYVSPTPVMFVVPELDKVSPPEDQLALFETFSEPKKLHIAQGKGHLNVLSGEDFPSLMKMQAEWLATVLEKRP</sequence>
<evidence type="ECO:0000313" key="3">
    <source>
        <dbReference type="EMBL" id="KUJ12799.1"/>
    </source>
</evidence>
<dbReference type="KEGG" id="psco:LY89DRAFT_194452"/>
<evidence type="ECO:0000256" key="1">
    <source>
        <dbReference type="ARBA" id="ARBA00029464"/>
    </source>
</evidence>
<dbReference type="InterPro" id="IPR051411">
    <property type="entry name" value="Polyketide_trans_af380"/>
</dbReference>